<evidence type="ECO:0000256" key="1">
    <source>
        <dbReference type="SAM" id="MobiDB-lite"/>
    </source>
</evidence>
<feature type="compositionally biased region" description="Basic and acidic residues" evidence="1">
    <location>
        <begin position="10"/>
        <end position="20"/>
    </location>
</feature>
<keyword evidence="2" id="KW-0472">Membrane</keyword>
<evidence type="ECO:0000313" key="4">
    <source>
        <dbReference type="Proteomes" id="UP000321306"/>
    </source>
</evidence>
<dbReference type="AlphaFoldDB" id="A0A511N9V5"/>
<dbReference type="Proteomes" id="UP000321306">
    <property type="component" value="Unassembled WGS sequence"/>
</dbReference>
<comment type="caution">
    <text evidence="3">The sequence shown here is derived from an EMBL/GenBank/DDBJ whole genome shotgun (WGS) entry which is preliminary data.</text>
</comment>
<protein>
    <submittedName>
        <fullName evidence="3">Uncharacterized protein</fullName>
    </submittedName>
</protein>
<dbReference type="EMBL" id="BJXB01000039">
    <property type="protein sequence ID" value="GEM49619.1"/>
    <property type="molecule type" value="Genomic_DNA"/>
</dbReference>
<feature type="transmembrane region" description="Helical" evidence="2">
    <location>
        <begin position="35"/>
        <end position="55"/>
    </location>
</feature>
<keyword evidence="4" id="KW-1185">Reference proteome</keyword>
<proteinExistence type="predicted"/>
<keyword evidence="2" id="KW-0812">Transmembrane</keyword>
<accession>A0A511N9V5</accession>
<evidence type="ECO:0000256" key="2">
    <source>
        <dbReference type="SAM" id="Phobius"/>
    </source>
</evidence>
<organism evidence="3 4">
    <name type="scientific">Deinococcus cellulosilyticus (strain DSM 18568 / NBRC 106333 / KACC 11606 / 5516J-15)</name>
    <dbReference type="NCBI Taxonomy" id="1223518"/>
    <lineage>
        <taxon>Bacteria</taxon>
        <taxon>Thermotogati</taxon>
        <taxon>Deinococcota</taxon>
        <taxon>Deinococci</taxon>
        <taxon>Deinococcales</taxon>
        <taxon>Deinococcaceae</taxon>
        <taxon>Deinococcus</taxon>
    </lineage>
</organism>
<sequence>MLETESGQKMPRDPEGEARHQRNLQAMKARRNVQVVLLILIFVLAMFPFVLVRVMSVPNF</sequence>
<evidence type="ECO:0000313" key="3">
    <source>
        <dbReference type="EMBL" id="GEM49619.1"/>
    </source>
</evidence>
<keyword evidence="2" id="KW-1133">Transmembrane helix</keyword>
<dbReference type="RefSeq" id="WP_146890499.1">
    <property type="nucleotide sequence ID" value="NZ_BJXB01000039.1"/>
</dbReference>
<name>A0A511N9V5_DEIC1</name>
<gene>
    <name evidence="3" type="ORF">DC3_52540</name>
</gene>
<reference evidence="3 4" key="1">
    <citation type="submission" date="2019-07" db="EMBL/GenBank/DDBJ databases">
        <title>Whole genome shotgun sequence of Deinococcus cellulosilyticus NBRC 106333.</title>
        <authorList>
            <person name="Hosoyama A."/>
            <person name="Uohara A."/>
            <person name="Ohji S."/>
            <person name="Ichikawa N."/>
        </authorList>
    </citation>
    <scope>NUCLEOTIDE SEQUENCE [LARGE SCALE GENOMIC DNA]</scope>
    <source>
        <strain evidence="3 4">NBRC 106333</strain>
    </source>
</reference>
<feature type="region of interest" description="Disordered" evidence="1">
    <location>
        <begin position="1"/>
        <end position="23"/>
    </location>
</feature>